<dbReference type="Proteomes" id="UP000663452">
    <property type="component" value="Chromosome"/>
</dbReference>
<dbReference type="InterPro" id="IPR016181">
    <property type="entry name" value="Acyl_CoA_acyltransferase"/>
</dbReference>
<evidence type="ECO:0000313" key="3">
    <source>
        <dbReference type="Proteomes" id="UP000663452"/>
    </source>
</evidence>
<feature type="domain" description="N-acetyltransferase" evidence="1">
    <location>
        <begin position="9"/>
        <end position="166"/>
    </location>
</feature>
<dbReference type="RefSeq" id="WP_206104332.1">
    <property type="nucleotide sequence ID" value="NZ_CP070969.1"/>
</dbReference>
<dbReference type="Pfam" id="PF00583">
    <property type="entry name" value="Acetyltransf_1"/>
    <property type="match status" value="1"/>
</dbReference>
<accession>A0ABX7LFX5</accession>
<evidence type="ECO:0000259" key="1">
    <source>
        <dbReference type="PROSITE" id="PS51186"/>
    </source>
</evidence>
<reference evidence="2 3" key="1">
    <citation type="submission" date="2021-02" db="EMBL/GenBank/DDBJ databases">
        <title>Paenibacillus tianjinensis sp. nov.</title>
        <authorList>
            <person name="Liu H."/>
        </authorList>
    </citation>
    <scope>NUCLEOTIDE SEQUENCE [LARGE SCALE GENOMIC DNA]</scope>
    <source>
        <strain evidence="2 3">TB2019</strain>
    </source>
</reference>
<dbReference type="SUPFAM" id="SSF55729">
    <property type="entry name" value="Acyl-CoA N-acyltransferases (Nat)"/>
    <property type="match status" value="1"/>
</dbReference>
<dbReference type="PROSITE" id="PS51186">
    <property type="entry name" value="GNAT"/>
    <property type="match status" value="1"/>
</dbReference>
<dbReference type="EMBL" id="CP070969">
    <property type="protein sequence ID" value="QSF46881.1"/>
    <property type="molecule type" value="Genomic_DNA"/>
</dbReference>
<dbReference type="Gene3D" id="3.40.630.30">
    <property type="match status" value="1"/>
</dbReference>
<gene>
    <name evidence="2" type="ORF">JRJ22_10130</name>
</gene>
<keyword evidence="3" id="KW-1185">Reference proteome</keyword>
<name>A0ABX7LFX5_9BACL</name>
<protein>
    <submittedName>
        <fullName evidence="2">GNAT family N-acetyltransferase</fullName>
    </submittedName>
</protein>
<evidence type="ECO:0000313" key="2">
    <source>
        <dbReference type="EMBL" id="QSF46881.1"/>
    </source>
</evidence>
<sequence>MANDHNVTYKLRLMEKQDALEIGKWKYEPPYSLYNSSDDQESLEELLDGSYYAAITPEYGLTGFFCYGRNAQVPGGLKQGLYTGDNVLDIGLGLKPEYTGTGLGRGFLQAGIQFAESAFAPEKFRLTVAAFNQRAIALYSHAGFRTLGSFIKINGESQMEFLVMER</sequence>
<dbReference type="InterPro" id="IPR000182">
    <property type="entry name" value="GNAT_dom"/>
</dbReference>
<organism evidence="2 3">
    <name type="scientific">Paenibacillus tianjinensis</name>
    <dbReference type="NCBI Taxonomy" id="2810347"/>
    <lineage>
        <taxon>Bacteria</taxon>
        <taxon>Bacillati</taxon>
        <taxon>Bacillota</taxon>
        <taxon>Bacilli</taxon>
        <taxon>Bacillales</taxon>
        <taxon>Paenibacillaceae</taxon>
        <taxon>Paenibacillus</taxon>
    </lineage>
</organism>
<proteinExistence type="predicted"/>